<dbReference type="Gene3D" id="3.40.50.10880">
    <property type="entry name" value="Uncharacterised protein PF01937, DUF89, domain 3"/>
    <property type="match status" value="1"/>
</dbReference>
<dbReference type="AlphaFoldDB" id="A0A0B5KUM7"/>
<evidence type="ECO:0000313" key="2">
    <source>
        <dbReference type="EMBL" id="AJG38145.1"/>
    </source>
</evidence>
<feature type="domain" description="Damage-control phosphatase ARMT1-like metal-binding" evidence="1">
    <location>
        <begin position="1"/>
        <end position="270"/>
    </location>
</feature>
<dbReference type="SUPFAM" id="SSF111321">
    <property type="entry name" value="AF1104-like"/>
    <property type="match status" value="1"/>
</dbReference>
<evidence type="ECO:0000259" key="1">
    <source>
        <dbReference type="Pfam" id="PF01937"/>
    </source>
</evidence>
<organism evidence="2">
    <name type="scientific">bacterium enrichment culture clone fosmid MGS-K1</name>
    <dbReference type="NCBI Taxonomy" id="1549356"/>
    <lineage>
        <taxon>Bacteria</taxon>
        <taxon>environmental samples</taxon>
    </lineage>
</organism>
<dbReference type="EMBL" id="KF831421">
    <property type="protein sequence ID" value="AJG38145.1"/>
    <property type="molecule type" value="Genomic_DNA"/>
</dbReference>
<dbReference type="InterPro" id="IPR002791">
    <property type="entry name" value="ARMT1-like_metal-bd"/>
</dbReference>
<dbReference type="Pfam" id="PF01937">
    <property type="entry name" value="ARMT1-like_dom"/>
    <property type="match status" value="1"/>
</dbReference>
<dbReference type="PIRSF" id="PIRSF006593">
    <property type="entry name" value="UCP006593"/>
    <property type="match status" value="1"/>
</dbReference>
<dbReference type="InterPro" id="IPR014444">
    <property type="entry name" value="PH1575-like"/>
</dbReference>
<protein>
    <recommendedName>
        <fullName evidence="1">Damage-control phosphatase ARMT1-like metal-binding domain-containing protein</fullName>
    </recommendedName>
</protein>
<dbReference type="InterPro" id="IPR036075">
    <property type="entry name" value="ARMT-1-like_metal-bd_sf"/>
</dbReference>
<dbReference type="Gene3D" id="1.10.285.20">
    <property type="entry name" value="Uncharacterised protein PF01937, DUF89, domain 2"/>
    <property type="match status" value="1"/>
</dbReference>
<proteinExistence type="predicted"/>
<accession>A0A0B5KUM7</accession>
<sequence>MTQALRAARAATSDEIVQRRVLNSVAGIIPEIPLEAKPPEIAQRVYKIAHDITGNSDPYREIKSQANQTALSLYPRLKEIVVGSDDPLLAACKLAIAGNSIDFGPQVLHTNLDAIVDSALSVPFVCDDYQQFRSEVASCTRLLYLGDNAGEIVFDKLLIEQLLEHNSQIELTFVVRETPIINDATMDDAVAVELDKLTRVVSNGSDAPATILSQCSSEMLEIFDSSDIIIAKGQGNYESLSDEEANIVFLLKCKCHVVADLLDVNVGDAVLRKR</sequence>
<reference evidence="2" key="1">
    <citation type="journal article" date="2015" name="Environ. Microbiol.">
        <title>Pressure adaptation is linked to thermal adaptation in salt-saturated marine habitats.</title>
        <authorList>
            <consortium name="The MAMBA Consortium"/>
            <person name="Alcaide M."/>
            <person name="Stogios P.J."/>
            <person name="Lafraya A."/>
            <person name="Tchigvintsev A."/>
            <person name="Flick R."/>
            <person name="Bargiela R."/>
            <person name="Chernikova T.N."/>
            <person name="Reva O.N."/>
            <person name="Hai T."/>
            <person name="Leggewie C.C."/>
            <person name="Katzke N."/>
            <person name="La Cono V."/>
            <person name="Matesanz R."/>
            <person name="Jebbar M."/>
            <person name="Jaeger K.E."/>
            <person name="Yakimov M.M."/>
            <person name="Yakunin A.F."/>
            <person name="Golyshin P.N."/>
            <person name="Golyshina O.V."/>
            <person name="Savchenko A."/>
            <person name="Ferrer M."/>
        </authorList>
    </citation>
    <scope>NUCLEOTIDE SEQUENCE</scope>
</reference>
<name>A0A0B5KUM7_9BACT</name>